<organism evidence="2 3">
    <name type="scientific">Octopus vulgaris</name>
    <name type="common">Common octopus</name>
    <dbReference type="NCBI Taxonomy" id="6645"/>
    <lineage>
        <taxon>Eukaryota</taxon>
        <taxon>Metazoa</taxon>
        <taxon>Spiralia</taxon>
        <taxon>Lophotrochozoa</taxon>
        <taxon>Mollusca</taxon>
        <taxon>Cephalopoda</taxon>
        <taxon>Coleoidea</taxon>
        <taxon>Octopodiformes</taxon>
        <taxon>Octopoda</taxon>
        <taxon>Incirrata</taxon>
        <taxon>Octopodidae</taxon>
        <taxon>Octopus</taxon>
    </lineage>
</organism>
<keyword evidence="3" id="KW-1185">Reference proteome</keyword>
<evidence type="ECO:0000256" key="1">
    <source>
        <dbReference type="SAM" id="MobiDB-lite"/>
    </source>
</evidence>
<accession>A0AA36F205</accession>
<dbReference type="EMBL" id="OX597817">
    <property type="protein sequence ID" value="CAI9721537.1"/>
    <property type="molecule type" value="Genomic_DNA"/>
</dbReference>
<proteinExistence type="predicted"/>
<dbReference type="Proteomes" id="UP001162480">
    <property type="component" value="Chromosome 4"/>
</dbReference>
<feature type="compositionally biased region" description="Acidic residues" evidence="1">
    <location>
        <begin position="87"/>
        <end position="96"/>
    </location>
</feature>
<evidence type="ECO:0000313" key="2">
    <source>
        <dbReference type="EMBL" id="CAI9721537.1"/>
    </source>
</evidence>
<evidence type="ECO:0000313" key="3">
    <source>
        <dbReference type="Proteomes" id="UP001162480"/>
    </source>
</evidence>
<name>A0AA36F205_OCTVU</name>
<reference evidence="2" key="1">
    <citation type="submission" date="2023-08" db="EMBL/GenBank/DDBJ databases">
        <authorList>
            <person name="Alioto T."/>
            <person name="Alioto T."/>
            <person name="Gomez Garrido J."/>
        </authorList>
    </citation>
    <scope>NUCLEOTIDE SEQUENCE</scope>
</reference>
<gene>
    <name evidence="2" type="ORF">OCTVUL_1B028377</name>
</gene>
<dbReference type="AlphaFoldDB" id="A0AA36F205"/>
<feature type="region of interest" description="Disordered" evidence="1">
    <location>
        <begin position="85"/>
        <end position="104"/>
    </location>
</feature>
<sequence>MRLMAAVLANREDNINLLQATVTENTYWTGQTLNLILQADQKVLEQLPEIVDVEEEVLNIFVEGRKPRYFQCGQLGRIKKYCKEGVEESDGEEEEREREKLKEK</sequence>
<protein>
    <submittedName>
        <fullName evidence="2">Uncharacterized protein</fullName>
    </submittedName>
</protein>